<dbReference type="PRINTS" id="PR00124">
    <property type="entry name" value="ATPASEC"/>
</dbReference>
<evidence type="ECO:0000256" key="5">
    <source>
        <dbReference type="ARBA" id="ARBA00022692"/>
    </source>
</evidence>
<dbReference type="GO" id="GO:0045259">
    <property type="term" value="C:proton-transporting ATP synthase complex"/>
    <property type="evidence" value="ECO:0007669"/>
    <property type="project" value="UniProtKB-KW"/>
</dbReference>
<evidence type="ECO:0000313" key="14">
    <source>
        <dbReference type="EMBL" id="VFU17338.1"/>
    </source>
</evidence>
<gene>
    <name evidence="14" type="primary">atpE</name>
    <name evidence="14" type="ORF">SCFA_660020</name>
</gene>
<evidence type="ECO:0000256" key="2">
    <source>
        <dbReference type="ARBA" id="ARBA00006704"/>
    </source>
</evidence>
<keyword evidence="3" id="KW-0813">Transport</keyword>
<organism evidence="14">
    <name type="scientific">anaerobic digester metagenome</name>
    <dbReference type="NCBI Taxonomy" id="1263854"/>
    <lineage>
        <taxon>unclassified sequences</taxon>
        <taxon>metagenomes</taxon>
        <taxon>ecological metagenomes</taxon>
    </lineage>
</organism>
<accession>A0A485MA96</accession>
<evidence type="ECO:0000259" key="13">
    <source>
        <dbReference type="Pfam" id="PF00137"/>
    </source>
</evidence>
<name>A0A485MA96_9ZZZZ</name>
<dbReference type="InterPro" id="IPR035921">
    <property type="entry name" value="F/V-ATP_Csub_sf"/>
</dbReference>
<dbReference type="PANTHER" id="PTHR10031:SF0">
    <property type="entry name" value="ATPASE PROTEIN 9"/>
    <property type="match status" value="1"/>
</dbReference>
<dbReference type="Gene3D" id="1.20.120.610">
    <property type="entry name" value="lithium bound rotor ring of v- atpase"/>
    <property type="match status" value="1"/>
</dbReference>
<dbReference type="GO" id="GO:0015078">
    <property type="term" value="F:proton transmembrane transporter activity"/>
    <property type="evidence" value="ECO:0007669"/>
    <property type="project" value="InterPro"/>
</dbReference>
<keyword evidence="10 12" id="KW-0472">Membrane</keyword>
<feature type="domain" description="V-ATPase proteolipid subunit C-like" evidence="13">
    <location>
        <begin position="43"/>
        <end position="105"/>
    </location>
</feature>
<dbReference type="Pfam" id="PF00137">
    <property type="entry name" value="ATP-synt_C"/>
    <property type="match status" value="1"/>
</dbReference>
<keyword evidence="7 12" id="KW-1133">Transmembrane helix</keyword>
<dbReference type="InterPro" id="IPR002379">
    <property type="entry name" value="ATPase_proteolipid_c-like_dom"/>
</dbReference>
<dbReference type="PROSITE" id="PS00605">
    <property type="entry name" value="ATPASE_C"/>
    <property type="match status" value="1"/>
</dbReference>
<evidence type="ECO:0000256" key="1">
    <source>
        <dbReference type="ARBA" id="ARBA00004141"/>
    </source>
</evidence>
<evidence type="ECO:0000256" key="9">
    <source>
        <dbReference type="ARBA" id="ARBA00023121"/>
    </source>
</evidence>
<evidence type="ECO:0000256" key="10">
    <source>
        <dbReference type="ARBA" id="ARBA00023136"/>
    </source>
</evidence>
<dbReference type="CDD" id="cd18121">
    <property type="entry name" value="ATP-synt_Fo_c"/>
    <property type="match status" value="1"/>
</dbReference>
<evidence type="ECO:0000256" key="3">
    <source>
        <dbReference type="ARBA" id="ARBA00022448"/>
    </source>
</evidence>
<evidence type="ECO:0000256" key="6">
    <source>
        <dbReference type="ARBA" id="ARBA00022781"/>
    </source>
</evidence>
<proteinExistence type="inferred from homology"/>
<dbReference type="InterPro" id="IPR005953">
    <property type="entry name" value="ATP_synth_csu_bac/chlpt"/>
</dbReference>
<reference evidence="14" key="1">
    <citation type="submission" date="2019-03" db="EMBL/GenBank/DDBJ databases">
        <authorList>
            <person name="Hao L."/>
        </authorList>
    </citation>
    <scope>NUCLEOTIDE SEQUENCE</scope>
</reference>
<keyword evidence="4" id="KW-0138">CF(0)</keyword>
<dbReference type="AlphaFoldDB" id="A0A485MA96"/>
<keyword evidence="6" id="KW-0375">Hydrogen ion transport</keyword>
<dbReference type="NCBIfam" id="TIGR01260">
    <property type="entry name" value="ATP_synt_c"/>
    <property type="match status" value="1"/>
</dbReference>
<evidence type="ECO:0000256" key="12">
    <source>
        <dbReference type="SAM" id="Phobius"/>
    </source>
</evidence>
<keyword evidence="11" id="KW-0066">ATP synthesis</keyword>
<dbReference type="GO" id="GO:0033177">
    <property type="term" value="C:proton-transporting two-sector ATPase complex, proton-transporting domain"/>
    <property type="evidence" value="ECO:0007669"/>
    <property type="project" value="InterPro"/>
</dbReference>
<dbReference type="GO" id="GO:0015986">
    <property type="term" value="P:proton motive force-driven ATP synthesis"/>
    <property type="evidence" value="ECO:0007669"/>
    <property type="project" value="InterPro"/>
</dbReference>
<dbReference type="HAMAP" id="MF_01396">
    <property type="entry name" value="ATP_synth_c_bact"/>
    <property type="match status" value="1"/>
</dbReference>
<dbReference type="PANTHER" id="PTHR10031">
    <property type="entry name" value="ATP SYNTHASE LIPID-BINDING PROTEIN, MITOCHONDRIAL"/>
    <property type="match status" value="1"/>
</dbReference>
<evidence type="ECO:0000256" key="11">
    <source>
        <dbReference type="ARBA" id="ARBA00023310"/>
    </source>
</evidence>
<feature type="transmembrane region" description="Helical" evidence="12">
    <location>
        <begin position="80"/>
        <end position="108"/>
    </location>
</feature>
<comment type="subcellular location">
    <subcellularLocation>
        <location evidence="1">Membrane</location>
        <topology evidence="1">Multi-pass membrane protein</topology>
    </subcellularLocation>
</comment>
<dbReference type="EMBL" id="CAADRM010000132">
    <property type="protein sequence ID" value="VFU17338.1"/>
    <property type="molecule type" value="Genomic_DNA"/>
</dbReference>
<dbReference type="GO" id="GO:0008289">
    <property type="term" value="F:lipid binding"/>
    <property type="evidence" value="ECO:0007669"/>
    <property type="project" value="UniProtKB-KW"/>
</dbReference>
<sequence>MKKVFYCLGASVFFMAVFATMAFAQEGGASPEAIQFFSWIAVATGIGMGIAAIGTGIGQGHGVQGACDGIARNPEASGKILTALILGLAMIESLAIYALVIELILLYANPFLQYVVG</sequence>
<keyword evidence="8" id="KW-0406">Ion transport</keyword>
<evidence type="ECO:0000256" key="7">
    <source>
        <dbReference type="ARBA" id="ARBA00022989"/>
    </source>
</evidence>
<comment type="similarity">
    <text evidence="2">Belongs to the ATPase C chain family.</text>
</comment>
<evidence type="ECO:0000256" key="8">
    <source>
        <dbReference type="ARBA" id="ARBA00023065"/>
    </source>
</evidence>
<keyword evidence="5 12" id="KW-0812">Transmembrane</keyword>
<dbReference type="InterPro" id="IPR000454">
    <property type="entry name" value="ATP_synth_F0_csu"/>
</dbReference>
<protein>
    <submittedName>
        <fullName evidence="14">ATP synthase subunit c (F0F1-type ATP synthase, subunit c/Archaeal/vacuolar-type H+-ATPase, subunit K)</fullName>
    </submittedName>
</protein>
<feature type="transmembrane region" description="Helical" evidence="12">
    <location>
        <begin position="34"/>
        <end position="54"/>
    </location>
</feature>
<evidence type="ECO:0000256" key="4">
    <source>
        <dbReference type="ARBA" id="ARBA00022547"/>
    </source>
</evidence>
<dbReference type="InterPro" id="IPR020537">
    <property type="entry name" value="ATP_synth_F0_csu_DDCD_BS"/>
</dbReference>
<keyword evidence="9" id="KW-0446">Lipid-binding</keyword>
<dbReference type="SUPFAM" id="SSF81333">
    <property type="entry name" value="F1F0 ATP synthase subunit C"/>
    <property type="match status" value="1"/>
</dbReference>